<proteinExistence type="predicted"/>
<evidence type="ECO:0000313" key="1">
    <source>
        <dbReference type="EMBL" id="THG30658.1"/>
    </source>
</evidence>
<evidence type="ECO:0000313" key="3">
    <source>
        <dbReference type="Proteomes" id="UP000309133"/>
    </source>
</evidence>
<evidence type="ECO:0008006" key="4">
    <source>
        <dbReference type="Google" id="ProtNLM"/>
    </source>
</evidence>
<comment type="caution">
    <text evidence="2">The sequence shown here is derived from an EMBL/GenBank/DDBJ whole genome shotgun (WGS) entry which is preliminary data.</text>
</comment>
<evidence type="ECO:0000313" key="2">
    <source>
        <dbReference type="EMBL" id="THG31895.1"/>
    </source>
</evidence>
<reference evidence="2 3" key="1">
    <citation type="submission" date="2019-04" db="EMBL/GenBank/DDBJ databases">
        <authorList>
            <person name="Jiang L."/>
        </authorList>
    </citation>
    <scope>NUCLEOTIDE SEQUENCE [LARGE SCALE GENOMIC DNA]</scope>
    <source>
        <strain evidence="2 3">YIM 131853</strain>
    </source>
</reference>
<dbReference type="Gene3D" id="3.40.50.300">
    <property type="entry name" value="P-loop containing nucleotide triphosphate hydrolases"/>
    <property type="match status" value="1"/>
</dbReference>
<gene>
    <name evidence="2" type="ORF">E6C64_07585</name>
    <name evidence="1" type="ORF">E6C64_08440</name>
</gene>
<dbReference type="AlphaFoldDB" id="A0A4S4FQK3"/>
<name>A0A4S4FQK3_9MICO</name>
<accession>A0A4S4FQK3</accession>
<dbReference type="Proteomes" id="UP000309133">
    <property type="component" value="Unassembled WGS sequence"/>
</dbReference>
<dbReference type="InterPro" id="IPR027417">
    <property type="entry name" value="P-loop_NTPase"/>
</dbReference>
<dbReference type="EMBL" id="SSSM01000004">
    <property type="protein sequence ID" value="THG30658.1"/>
    <property type="molecule type" value="Genomic_DNA"/>
</dbReference>
<dbReference type="RefSeq" id="WP_136427015.1">
    <property type="nucleotide sequence ID" value="NZ_SSSM01000003.1"/>
</dbReference>
<dbReference type="OrthoDB" id="3217709at2"/>
<organism evidence="2 3">
    <name type="scientific">Naasia lichenicola</name>
    <dbReference type="NCBI Taxonomy" id="2565933"/>
    <lineage>
        <taxon>Bacteria</taxon>
        <taxon>Bacillati</taxon>
        <taxon>Actinomycetota</taxon>
        <taxon>Actinomycetes</taxon>
        <taxon>Micrococcales</taxon>
        <taxon>Microbacteriaceae</taxon>
        <taxon>Naasia</taxon>
    </lineage>
</organism>
<keyword evidence="3" id="KW-1185">Reference proteome</keyword>
<protein>
    <recommendedName>
        <fullName evidence="4">CobQ/CobB/MinD/ParA nucleotide binding domain-containing protein</fullName>
    </recommendedName>
</protein>
<sequence length="128" mass="13392">MVAVGSADPIGLSRLVRAHVDLLELADAERIRVIVNKVRASAVGLNPGSQIAASLLRFGGIRDAALVPSDPVAYDAALLTGRTVREAAPRSPAVAAIARFVSAELVAANVPETARKLRGRWSRPLAHA</sequence>
<dbReference type="EMBL" id="SSSM01000003">
    <property type="protein sequence ID" value="THG31895.1"/>
    <property type="molecule type" value="Genomic_DNA"/>
</dbReference>